<reference evidence="1" key="1">
    <citation type="journal article" date="2020" name="bioRxiv">
        <title>Chromosome-level reference genome of the European wasp spider Argiope bruennichi: a resource for studies on range expansion and evolutionary adaptation.</title>
        <authorList>
            <person name="Sheffer M.M."/>
            <person name="Hoppe A."/>
            <person name="Krehenwinkel H."/>
            <person name="Uhl G."/>
            <person name="Kuss A.W."/>
            <person name="Jensen L."/>
            <person name="Jensen C."/>
            <person name="Gillespie R.G."/>
            <person name="Hoff K.J."/>
            <person name="Prost S."/>
        </authorList>
    </citation>
    <scope>NUCLEOTIDE SEQUENCE</scope>
</reference>
<dbReference type="AlphaFoldDB" id="A0A8T0FBD3"/>
<keyword evidence="2" id="KW-1185">Reference proteome</keyword>
<dbReference type="PANTHER" id="PTHR45913">
    <property type="entry name" value="EPM2A-INTERACTING PROTEIN 1"/>
    <property type="match status" value="1"/>
</dbReference>
<dbReference type="InterPro" id="IPR012337">
    <property type="entry name" value="RNaseH-like_sf"/>
</dbReference>
<protein>
    <submittedName>
        <fullName evidence="1">General transcription factor II-I repeat like protein</fullName>
    </submittedName>
</protein>
<sequence>MAMDESTDINDTAQLVWFIRGVDENFEITEELACMRSLKGTTTGRDIFREFQEGLLTMKVPITNVCNITIDGAPNMTGGKSGFLGLFNQNYPGNNVVFLHCVIHQDALCKSALNMKPVRDVVVKLVNNIRSHRQFRDFLLSVLSGYYGALYYTKVRWLSAGRVFERVWQLKDEIDLLCHMNNSNVKMQGKNQFIDDIWAHLKAFKLKLNLFVGRLAKNDFSHFLRLISIPSVNKEKLKNYEDGLKKLYFEFERRFQDFSASQTELDIFTMPFNINCEAVSSALQLELIENKAIDWPSIDHVKFCSIAMEESTDINDTAELVWFIRGVDENFEITEECMLSLKGSRTGRDIFREFQEGLSTMKVPIINICNISIDGAPNMTGKKSGFLGLFNQNYPGNNVVFLHCVIHQDALCKSALNMKPVRDAVVKLVNNIRSHRQFRDFLLSVLSGYCDALYYTKVRWLSAGRVFEGVWQLKDEIDLLCHMNNLNVKMQGKNQFIDDIWAHLKAFKLKLNLFAGQLAKNDFSHFSRLNSIPSVNKEKLKNYEDCLKKLHFEFERRFQDFSAIQTELDIFTMPFNVNCEAVSSALQLELIELQSNNHLKQLFLNMQKLEFYKSLSKVNFPNLISHAKKISAMFTSSYICEQVLSSMNLRKNNFRNRLTTEHLASFLGISTSHFEPQYKELLKMKLKFHSSH</sequence>
<name>A0A8T0FBD3_ARGBR</name>
<dbReference type="SUPFAM" id="SSF53098">
    <property type="entry name" value="Ribonuclease H-like"/>
    <property type="match status" value="1"/>
</dbReference>
<dbReference type="Proteomes" id="UP000807504">
    <property type="component" value="Unassembled WGS sequence"/>
</dbReference>
<evidence type="ECO:0000313" key="2">
    <source>
        <dbReference type="Proteomes" id="UP000807504"/>
    </source>
</evidence>
<evidence type="ECO:0000313" key="1">
    <source>
        <dbReference type="EMBL" id="KAF8788567.1"/>
    </source>
</evidence>
<comment type="caution">
    <text evidence="1">The sequence shown here is derived from an EMBL/GenBank/DDBJ whole genome shotgun (WGS) entry which is preliminary data.</text>
</comment>
<organism evidence="1 2">
    <name type="scientific">Argiope bruennichi</name>
    <name type="common">Wasp spider</name>
    <name type="synonym">Aranea bruennichi</name>
    <dbReference type="NCBI Taxonomy" id="94029"/>
    <lineage>
        <taxon>Eukaryota</taxon>
        <taxon>Metazoa</taxon>
        <taxon>Ecdysozoa</taxon>
        <taxon>Arthropoda</taxon>
        <taxon>Chelicerata</taxon>
        <taxon>Arachnida</taxon>
        <taxon>Araneae</taxon>
        <taxon>Araneomorphae</taxon>
        <taxon>Entelegynae</taxon>
        <taxon>Araneoidea</taxon>
        <taxon>Araneidae</taxon>
        <taxon>Argiope</taxon>
    </lineage>
</organism>
<gene>
    <name evidence="1" type="ORF">HNY73_006595</name>
</gene>
<dbReference type="PANTHER" id="PTHR45913:SF9">
    <property type="entry name" value="GENERAL TRANSCRIPTION FACTOR II-I REPEAT DOMAIN-CONTAINING PROTEIN 2-LIKE-RELATED"/>
    <property type="match status" value="1"/>
</dbReference>
<reference evidence="1" key="2">
    <citation type="submission" date="2020-06" db="EMBL/GenBank/DDBJ databases">
        <authorList>
            <person name="Sheffer M."/>
        </authorList>
    </citation>
    <scope>NUCLEOTIDE SEQUENCE</scope>
</reference>
<dbReference type="EMBL" id="JABXBU010000012">
    <property type="protein sequence ID" value="KAF8788567.1"/>
    <property type="molecule type" value="Genomic_DNA"/>
</dbReference>
<accession>A0A8T0FBD3</accession>
<proteinExistence type="predicted"/>